<name>A0A0E9UPN5_ANGAN</name>
<proteinExistence type="predicted"/>
<protein>
    <submittedName>
        <fullName evidence="1">Uncharacterized protein</fullName>
    </submittedName>
</protein>
<dbReference type="EMBL" id="GBXM01041377">
    <property type="protein sequence ID" value="JAH67200.1"/>
    <property type="molecule type" value="Transcribed_RNA"/>
</dbReference>
<reference evidence="1" key="1">
    <citation type="submission" date="2014-11" db="EMBL/GenBank/DDBJ databases">
        <authorList>
            <person name="Amaro Gonzalez C."/>
        </authorList>
    </citation>
    <scope>NUCLEOTIDE SEQUENCE</scope>
</reference>
<evidence type="ECO:0000313" key="1">
    <source>
        <dbReference type="EMBL" id="JAH67200.1"/>
    </source>
</evidence>
<organism evidence="1">
    <name type="scientific">Anguilla anguilla</name>
    <name type="common">European freshwater eel</name>
    <name type="synonym">Muraena anguilla</name>
    <dbReference type="NCBI Taxonomy" id="7936"/>
    <lineage>
        <taxon>Eukaryota</taxon>
        <taxon>Metazoa</taxon>
        <taxon>Chordata</taxon>
        <taxon>Craniata</taxon>
        <taxon>Vertebrata</taxon>
        <taxon>Euteleostomi</taxon>
        <taxon>Actinopterygii</taxon>
        <taxon>Neopterygii</taxon>
        <taxon>Teleostei</taxon>
        <taxon>Anguilliformes</taxon>
        <taxon>Anguillidae</taxon>
        <taxon>Anguilla</taxon>
    </lineage>
</organism>
<sequence>MWPPGPSAIHHWHILFESNHLSFCCSC</sequence>
<dbReference type="AlphaFoldDB" id="A0A0E9UPN5"/>
<reference evidence="1" key="2">
    <citation type="journal article" date="2015" name="Fish Shellfish Immunol.">
        <title>Early steps in the European eel (Anguilla anguilla)-Vibrio vulnificus interaction in the gills: Role of the RtxA13 toxin.</title>
        <authorList>
            <person name="Callol A."/>
            <person name="Pajuelo D."/>
            <person name="Ebbesson L."/>
            <person name="Teles M."/>
            <person name="MacKenzie S."/>
            <person name="Amaro C."/>
        </authorList>
    </citation>
    <scope>NUCLEOTIDE SEQUENCE</scope>
</reference>
<accession>A0A0E9UPN5</accession>